<reference evidence="1 3" key="2">
    <citation type="submission" date="2018-11" db="EMBL/GenBank/DDBJ databases">
        <authorList>
            <consortium name="Pathogen Informatics"/>
        </authorList>
    </citation>
    <scope>NUCLEOTIDE SEQUENCE [LARGE SCALE GENOMIC DNA]</scope>
</reference>
<dbReference type="Proteomes" id="UP000274756">
    <property type="component" value="Unassembled WGS sequence"/>
</dbReference>
<evidence type="ECO:0000313" key="1">
    <source>
        <dbReference type="EMBL" id="VDN53958.1"/>
    </source>
</evidence>
<reference evidence="4" key="1">
    <citation type="submission" date="2017-02" db="UniProtKB">
        <authorList>
            <consortium name="WormBaseParasite"/>
        </authorList>
    </citation>
    <scope>IDENTIFICATION</scope>
</reference>
<sequence length="353" mass="41536">MKNINITLSKLAVSDDSVLVGNSAYNTISLPQINGSTRTEKVHKKVLEFTMIFFILEGMTGNIAHICVRENQYKIFHGQLEERQFRLCAIKFFQSATFKYSRKPNIMVTVEYSTKPFHTLHLSIVKNKLADQSKSLIFCSCGWSHKDFQTLRLYGYNEKSTLAIIHNEKKIPYPTAIKSEIRQRRPFCNQNHWECQVHQGNECKRKLLIVVPYAKKEVDHMRTKGYALTRIKQTKNIKLEDYSTNYNLTTITQTNALITIFDQSQPERKEETLAPFEHWLSVLETLNYLEPFRRNSVYELRKMRTFDQQIKIPMANQTMNLKNYWRRPDILTGADHFFKIVQLNKIEKLKPRT</sequence>
<keyword evidence="3" id="KW-1185">Reference proteome</keyword>
<evidence type="ECO:0000313" key="2">
    <source>
        <dbReference type="Proteomes" id="UP000038040"/>
    </source>
</evidence>
<name>A0A0N4UR07_DRAME</name>
<accession>A0A0N4UR07</accession>
<dbReference type="STRING" id="318479.A0A0N4UR07"/>
<protein>
    <submittedName>
        <fullName evidence="4">Ubiquitin-like domain-containing protein</fullName>
    </submittedName>
</protein>
<evidence type="ECO:0000313" key="4">
    <source>
        <dbReference type="WBParaSite" id="DME_0001047301-mRNA-1"/>
    </source>
</evidence>
<dbReference type="EMBL" id="UYYG01000221">
    <property type="protein sequence ID" value="VDN53958.1"/>
    <property type="molecule type" value="Genomic_DNA"/>
</dbReference>
<proteinExistence type="predicted"/>
<organism evidence="2 4">
    <name type="scientific">Dracunculus medinensis</name>
    <name type="common">Guinea worm</name>
    <dbReference type="NCBI Taxonomy" id="318479"/>
    <lineage>
        <taxon>Eukaryota</taxon>
        <taxon>Metazoa</taxon>
        <taxon>Ecdysozoa</taxon>
        <taxon>Nematoda</taxon>
        <taxon>Chromadorea</taxon>
        <taxon>Rhabditida</taxon>
        <taxon>Spirurina</taxon>
        <taxon>Dracunculoidea</taxon>
        <taxon>Dracunculidae</taxon>
        <taxon>Dracunculus</taxon>
    </lineage>
</organism>
<dbReference type="Proteomes" id="UP000038040">
    <property type="component" value="Unplaced"/>
</dbReference>
<dbReference type="AlphaFoldDB" id="A0A0N4UR07"/>
<evidence type="ECO:0000313" key="3">
    <source>
        <dbReference type="Proteomes" id="UP000274756"/>
    </source>
</evidence>
<gene>
    <name evidence="1" type="ORF">DME_LOCUS3931</name>
</gene>
<dbReference type="WBParaSite" id="DME_0001047301-mRNA-1">
    <property type="protein sequence ID" value="DME_0001047301-mRNA-1"/>
    <property type="gene ID" value="DME_0001047301"/>
</dbReference>